<keyword evidence="7" id="KW-1185">Reference proteome</keyword>
<accession>A0A3B1JR20</accession>
<reference evidence="6" key="4">
    <citation type="submission" date="2025-09" db="UniProtKB">
        <authorList>
            <consortium name="Ensembl"/>
        </authorList>
    </citation>
    <scope>IDENTIFICATION</scope>
</reference>
<dbReference type="SUPFAM" id="SSF82895">
    <property type="entry name" value="TSP-1 type 1 repeat"/>
    <property type="match status" value="4"/>
</dbReference>
<dbReference type="PROSITE" id="PS50092">
    <property type="entry name" value="TSP1"/>
    <property type="match status" value="4"/>
</dbReference>
<dbReference type="PANTHER" id="PTHR22906">
    <property type="entry name" value="PROPERDIN"/>
    <property type="match status" value="1"/>
</dbReference>
<keyword evidence="4" id="KW-0325">Glycoprotein</keyword>
<feature type="transmembrane region" description="Helical" evidence="5">
    <location>
        <begin position="21"/>
        <end position="42"/>
    </location>
</feature>
<proteinExistence type="predicted"/>
<evidence type="ECO:0000313" key="6">
    <source>
        <dbReference type="Ensembl" id="ENSAMXP00000043794.1"/>
    </source>
</evidence>
<dbReference type="InterPro" id="IPR036383">
    <property type="entry name" value="TSP1_rpt_sf"/>
</dbReference>
<dbReference type="PANTHER" id="PTHR22906:SF52">
    <property type="entry name" value="ADHESION G PROTEIN-COUPLED RECEPTOR B1"/>
    <property type="match status" value="1"/>
</dbReference>
<dbReference type="PRINTS" id="PR01705">
    <property type="entry name" value="TSP1REPEAT"/>
</dbReference>
<dbReference type="Gene3D" id="2.20.100.10">
    <property type="entry name" value="Thrombospondin type-1 (TSP1) repeat"/>
    <property type="match status" value="4"/>
</dbReference>
<feature type="transmembrane region" description="Helical" evidence="5">
    <location>
        <begin position="271"/>
        <end position="293"/>
    </location>
</feature>
<dbReference type="Bgee" id="ENSAMXG00000029508">
    <property type="expression patterns" value="Expressed in brain and 3 other cell types or tissues"/>
</dbReference>
<sequence>NLHILSLSVCRLAPISRSLSFCIYLCVLTSLIGLPQLFWLLVVETNQDQWSSWSGCSVSCGEGWQSRTRNCMTSALTTLCTGPLRENRPCNNSVVCPVNGAWDEWAPWSLCSSTCGRGYRDRVRVCKPPNNGGEPCRGPTKQTKFCNIAVCPVDGSWNDWSAWSPCSASCSNGTMQRTRECNGPSYGGSECRGDWRETSNCFLKDCPVDGRWLSWSSWGSCSKTCGGGSQQRQRVCEGPFFGGEPCVGDKAELRRCNEKRCPGTKQIHACFFAFVKVFFISFIYCALFICASVQNLTGPSSQNHDLRCDFPNEGMERHDGVGAQLRRKDRCVPQCIESGCTRYTQTHLHTLIHMSIIRMPKGMGSVGPNSSISDF</sequence>
<keyword evidence="5" id="KW-0812">Transmembrane</keyword>
<evidence type="ECO:0000313" key="7">
    <source>
        <dbReference type="Proteomes" id="UP000018467"/>
    </source>
</evidence>
<dbReference type="InterPro" id="IPR000884">
    <property type="entry name" value="TSP1_rpt"/>
</dbReference>
<dbReference type="InterPro" id="IPR052065">
    <property type="entry name" value="Compl_asym_regulator"/>
</dbReference>
<keyword evidence="1" id="KW-0732">Signal</keyword>
<reference evidence="7" key="2">
    <citation type="journal article" date="2014" name="Nat. Commun.">
        <title>The cavefish genome reveals candidate genes for eye loss.</title>
        <authorList>
            <person name="McGaugh S.E."/>
            <person name="Gross J.B."/>
            <person name="Aken B."/>
            <person name="Blin M."/>
            <person name="Borowsky R."/>
            <person name="Chalopin D."/>
            <person name="Hinaux H."/>
            <person name="Jeffery W.R."/>
            <person name="Keene A."/>
            <person name="Ma L."/>
            <person name="Minx P."/>
            <person name="Murphy D."/>
            <person name="O'Quin K.E."/>
            <person name="Retaux S."/>
            <person name="Rohner N."/>
            <person name="Searle S.M."/>
            <person name="Stahl B.A."/>
            <person name="Tabin C."/>
            <person name="Volff J.N."/>
            <person name="Yoshizawa M."/>
            <person name="Warren W.C."/>
        </authorList>
    </citation>
    <scope>NUCLEOTIDE SEQUENCE [LARGE SCALE GENOMIC DNA]</scope>
    <source>
        <strain evidence="7">female</strain>
    </source>
</reference>
<dbReference type="GeneTree" id="ENSGT00940000157432"/>
<dbReference type="Ensembl" id="ENSAMXT00000057473.1">
    <property type="protein sequence ID" value="ENSAMXP00000043794.1"/>
    <property type="gene ID" value="ENSAMXG00000029508.1"/>
</dbReference>
<reference evidence="7" key="1">
    <citation type="submission" date="2013-03" db="EMBL/GenBank/DDBJ databases">
        <authorList>
            <person name="Jeffery W."/>
            <person name="Warren W."/>
            <person name="Wilson R.K."/>
        </authorList>
    </citation>
    <scope>NUCLEOTIDE SEQUENCE</scope>
    <source>
        <strain evidence="7">female</strain>
    </source>
</reference>
<dbReference type="SMART" id="SM00209">
    <property type="entry name" value="TSP1"/>
    <property type="match status" value="4"/>
</dbReference>
<keyword evidence="3" id="KW-1015">Disulfide bond</keyword>
<evidence type="ECO:0000256" key="2">
    <source>
        <dbReference type="ARBA" id="ARBA00022737"/>
    </source>
</evidence>
<evidence type="ECO:0000256" key="4">
    <source>
        <dbReference type="ARBA" id="ARBA00023180"/>
    </source>
</evidence>
<keyword evidence="5" id="KW-1133">Transmembrane helix</keyword>
<organism evidence="6 7">
    <name type="scientific">Astyanax mexicanus</name>
    <name type="common">Blind cave fish</name>
    <name type="synonym">Astyanax fasciatus mexicanus</name>
    <dbReference type="NCBI Taxonomy" id="7994"/>
    <lineage>
        <taxon>Eukaryota</taxon>
        <taxon>Metazoa</taxon>
        <taxon>Chordata</taxon>
        <taxon>Craniata</taxon>
        <taxon>Vertebrata</taxon>
        <taxon>Euteleostomi</taxon>
        <taxon>Actinopterygii</taxon>
        <taxon>Neopterygii</taxon>
        <taxon>Teleostei</taxon>
        <taxon>Ostariophysi</taxon>
        <taxon>Characiformes</taxon>
        <taxon>Characoidei</taxon>
        <taxon>Acestrorhamphidae</taxon>
        <taxon>Acestrorhamphinae</taxon>
        <taxon>Astyanax</taxon>
    </lineage>
</organism>
<protein>
    <submittedName>
        <fullName evidence="6">Uncharacterized protein</fullName>
    </submittedName>
</protein>
<dbReference type="InParanoid" id="A0A3B1JR20"/>
<dbReference type="Pfam" id="PF00090">
    <property type="entry name" value="TSP_1"/>
    <property type="match status" value="4"/>
</dbReference>
<evidence type="ECO:0000256" key="1">
    <source>
        <dbReference type="ARBA" id="ARBA00022729"/>
    </source>
</evidence>
<evidence type="ECO:0000256" key="5">
    <source>
        <dbReference type="SAM" id="Phobius"/>
    </source>
</evidence>
<evidence type="ECO:0000256" key="3">
    <source>
        <dbReference type="ARBA" id="ARBA00023157"/>
    </source>
</evidence>
<reference evidence="6" key="3">
    <citation type="submission" date="2025-08" db="UniProtKB">
        <authorList>
            <consortium name="Ensembl"/>
        </authorList>
    </citation>
    <scope>IDENTIFICATION</scope>
</reference>
<name>A0A3B1JR20_ASTMX</name>
<keyword evidence="5" id="KW-0472">Membrane</keyword>
<dbReference type="FunFam" id="2.20.100.10:FF:000003">
    <property type="entry name" value="Adhesion G protein-coupled receptor B2"/>
    <property type="match status" value="1"/>
</dbReference>
<dbReference type="FunFam" id="2.20.100.10:FF:000004">
    <property type="entry name" value="Adhesion G protein-coupled receptor B2"/>
    <property type="match status" value="2"/>
</dbReference>
<dbReference type="STRING" id="7994.ENSAMXP00000043794"/>
<dbReference type="Proteomes" id="UP000018467">
    <property type="component" value="Unassembled WGS sequence"/>
</dbReference>
<keyword evidence="2" id="KW-0677">Repeat</keyword>
<dbReference type="AlphaFoldDB" id="A0A3B1JR20"/>